<proteinExistence type="predicted"/>
<accession>A0ACB7YR96</accession>
<sequence length="174" mass="18209">MQGHSLKRFEDTKSCGLIFSANAILEQGPLELDSTKAKGKIVVGITNGNGDEAHKAALALARVAVDAGGIGLILYMEGDGLPPCVTFPLPCAWFDNPNGVLIRKYLQKSPICAIGENLLVEGHKKDSYRLSDGTSSSTALVSGVVAYVRSSHPNWTPSAIKSAIMTTGVGLGLA</sequence>
<dbReference type="EMBL" id="CM037161">
    <property type="protein sequence ID" value="KAH7856025.1"/>
    <property type="molecule type" value="Genomic_DNA"/>
</dbReference>
<dbReference type="Proteomes" id="UP000828048">
    <property type="component" value="Chromosome 11"/>
</dbReference>
<evidence type="ECO:0000313" key="1">
    <source>
        <dbReference type="EMBL" id="KAH7856025.1"/>
    </source>
</evidence>
<protein>
    <submittedName>
        <fullName evidence="1">Uncharacterized protein</fullName>
    </submittedName>
</protein>
<organism evidence="1 2">
    <name type="scientific">Vaccinium darrowii</name>
    <dbReference type="NCBI Taxonomy" id="229202"/>
    <lineage>
        <taxon>Eukaryota</taxon>
        <taxon>Viridiplantae</taxon>
        <taxon>Streptophyta</taxon>
        <taxon>Embryophyta</taxon>
        <taxon>Tracheophyta</taxon>
        <taxon>Spermatophyta</taxon>
        <taxon>Magnoliopsida</taxon>
        <taxon>eudicotyledons</taxon>
        <taxon>Gunneridae</taxon>
        <taxon>Pentapetalae</taxon>
        <taxon>asterids</taxon>
        <taxon>Ericales</taxon>
        <taxon>Ericaceae</taxon>
        <taxon>Vaccinioideae</taxon>
        <taxon>Vaccinieae</taxon>
        <taxon>Vaccinium</taxon>
    </lineage>
</organism>
<comment type="caution">
    <text evidence="1">The sequence shown here is derived from an EMBL/GenBank/DDBJ whole genome shotgun (WGS) entry which is preliminary data.</text>
</comment>
<keyword evidence="2" id="KW-1185">Reference proteome</keyword>
<reference evidence="1 2" key="1">
    <citation type="journal article" date="2021" name="Hortic Res">
        <title>High-quality reference genome and annotation aids understanding of berry development for evergreen blueberry (Vaccinium darrowii).</title>
        <authorList>
            <person name="Yu J."/>
            <person name="Hulse-Kemp A.M."/>
            <person name="Babiker E."/>
            <person name="Staton M."/>
        </authorList>
    </citation>
    <scope>NUCLEOTIDE SEQUENCE [LARGE SCALE GENOMIC DNA]</scope>
    <source>
        <strain evidence="2">cv. NJ 8807/NJ 8810</strain>
        <tissue evidence="1">Young leaf</tissue>
    </source>
</reference>
<evidence type="ECO:0000313" key="2">
    <source>
        <dbReference type="Proteomes" id="UP000828048"/>
    </source>
</evidence>
<gene>
    <name evidence="1" type="ORF">Vadar_031792</name>
</gene>
<name>A0ACB7YR96_9ERIC</name>